<comment type="caution">
    <text evidence="6">The sequence shown here is derived from an EMBL/GenBank/DDBJ whole genome shotgun (WGS) entry which is preliminary data.</text>
</comment>
<protein>
    <recommendedName>
        <fullName evidence="5">C2H2-type domain-containing protein</fullName>
    </recommendedName>
</protein>
<accession>A0AAW1UYX6</accession>
<dbReference type="AlphaFoldDB" id="A0AAW1UYX6"/>
<evidence type="ECO:0000313" key="7">
    <source>
        <dbReference type="Proteomes" id="UP001431783"/>
    </source>
</evidence>
<dbReference type="GO" id="GO:0005634">
    <property type="term" value="C:nucleus"/>
    <property type="evidence" value="ECO:0007669"/>
    <property type="project" value="UniProtKB-ARBA"/>
</dbReference>
<gene>
    <name evidence="6" type="ORF">WA026_010716</name>
</gene>
<dbReference type="SMART" id="SM00355">
    <property type="entry name" value="ZnF_C2H2"/>
    <property type="match status" value="3"/>
</dbReference>
<reference evidence="6 7" key="1">
    <citation type="submission" date="2023-03" db="EMBL/GenBank/DDBJ databases">
        <title>Genome insight into feeding habits of ladybird beetles.</title>
        <authorList>
            <person name="Li H.-S."/>
            <person name="Huang Y.-H."/>
            <person name="Pang H."/>
        </authorList>
    </citation>
    <scope>NUCLEOTIDE SEQUENCE [LARGE SCALE GENOMIC DNA]</scope>
    <source>
        <strain evidence="6">SYSU_2023b</strain>
        <tissue evidence="6">Whole body</tissue>
    </source>
</reference>
<keyword evidence="7" id="KW-1185">Reference proteome</keyword>
<evidence type="ECO:0000256" key="3">
    <source>
        <dbReference type="ARBA" id="ARBA00022833"/>
    </source>
</evidence>
<dbReference type="Proteomes" id="UP001431783">
    <property type="component" value="Unassembled WGS sequence"/>
</dbReference>
<keyword evidence="3" id="KW-0862">Zinc</keyword>
<evidence type="ECO:0000256" key="2">
    <source>
        <dbReference type="ARBA" id="ARBA00022771"/>
    </source>
</evidence>
<keyword evidence="2 4" id="KW-0863">Zinc-finger</keyword>
<dbReference type="InterPro" id="IPR036236">
    <property type="entry name" value="Znf_C2H2_sf"/>
</dbReference>
<evidence type="ECO:0000256" key="1">
    <source>
        <dbReference type="ARBA" id="ARBA00022723"/>
    </source>
</evidence>
<dbReference type="Gene3D" id="3.30.160.60">
    <property type="entry name" value="Classic Zinc Finger"/>
    <property type="match status" value="1"/>
</dbReference>
<dbReference type="GO" id="GO:0008270">
    <property type="term" value="F:zinc ion binding"/>
    <property type="evidence" value="ECO:0007669"/>
    <property type="project" value="UniProtKB-KW"/>
</dbReference>
<name>A0AAW1UYX6_9CUCU</name>
<evidence type="ECO:0000313" key="6">
    <source>
        <dbReference type="EMBL" id="KAK9885212.1"/>
    </source>
</evidence>
<dbReference type="EMBL" id="JARQZJ010000095">
    <property type="protein sequence ID" value="KAK9885212.1"/>
    <property type="molecule type" value="Genomic_DNA"/>
</dbReference>
<evidence type="ECO:0000259" key="5">
    <source>
        <dbReference type="PROSITE" id="PS50157"/>
    </source>
</evidence>
<dbReference type="PROSITE" id="PS50157">
    <property type="entry name" value="ZINC_FINGER_C2H2_2"/>
    <property type="match status" value="2"/>
</dbReference>
<dbReference type="SUPFAM" id="SSF57667">
    <property type="entry name" value="beta-beta-alpha zinc fingers"/>
    <property type="match status" value="1"/>
</dbReference>
<evidence type="ECO:0000256" key="4">
    <source>
        <dbReference type="PROSITE-ProRule" id="PRU00042"/>
    </source>
</evidence>
<dbReference type="PANTHER" id="PTHR33936:SF24">
    <property type="entry name" value="C2H2-TYPE DOMAIN-CONTAINING PROTEIN"/>
    <property type="match status" value="1"/>
</dbReference>
<keyword evidence="1" id="KW-0479">Metal-binding</keyword>
<dbReference type="PROSITE" id="PS00028">
    <property type="entry name" value="ZINC_FINGER_C2H2_1"/>
    <property type="match status" value="2"/>
</dbReference>
<proteinExistence type="predicted"/>
<dbReference type="InterPro" id="IPR013087">
    <property type="entry name" value="Znf_C2H2_type"/>
</dbReference>
<organism evidence="6 7">
    <name type="scientific">Henosepilachna vigintioctopunctata</name>
    <dbReference type="NCBI Taxonomy" id="420089"/>
    <lineage>
        <taxon>Eukaryota</taxon>
        <taxon>Metazoa</taxon>
        <taxon>Ecdysozoa</taxon>
        <taxon>Arthropoda</taxon>
        <taxon>Hexapoda</taxon>
        <taxon>Insecta</taxon>
        <taxon>Pterygota</taxon>
        <taxon>Neoptera</taxon>
        <taxon>Endopterygota</taxon>
        <taxon>Coleoptera</taxon>
        <taxon>Polyphaga</taxon>
        <taxon>Cucujiformia</taxon>
        <taxon>Coccinelloidea</taxon>
        <taxon>Coccinellidae</taxon>
        <taxon>Epilachninae</taxon>
        <taxon>Epilachnini</taxon>
        <taxon>Henosepilachna</taxon>
    </lineage>
</organism>
<feature type="domain" description="C2H2-type" evidence="5">
    <location>
        <begin position="5"/>
        <end position="33"/>
    </location>
</feature>
<feature type="domain" description="C2H2-type" evidence="5">
    <location>
        <begin position="43"/>
        <end position="70"/>
    </location>
</feature>
<dbReference type="FunFam" id="3.30.160.60:FF:000446">
    <property type="entry name" value="Zinc finger protein"/>
    <property type="match status" value="1"/>
</dbReference>
<dbReference type="PANTHER" id="PTHR33936">
    <property type="entry name" value="PROTEIN CBG17840"/>
    <property type="match status" value="1"/>
</dbReference>
<dbReference type="InterPro" id="IPR052797">
    <property type="entry name" value="RegFact_GeneExpr_CellDeath"/>
</dbReference>
<sequence>MEHDTYCHVCKREYSGVSNLRRHIKQFHPNVPPPYQEKKDYPFTCEECGKNFSYLRNFKSHKKSHLPPDQVVEYSKSKIRKQARKQCPLCEFSEWDRRRLLYHFTEAHDLIILPEHLEFPNLEEFLQWKKSYENEHKSLFIKRHEASTAKYDSTMIFRCHRSGYYHPRGKNIRRLKTQGSCKIDGYCPATIKAMKQKDGTVKVMIFSTHVGHEEDLPPPATVKPEKKVVKVNSKLKSIRLRHKTSLNLQKDLIVKTNQGWLFPSSKSGEVYCINDNNAECQCEVSCAECNTCIHRYTCTCLDSSKKGNMCKHVHLLCTILNLQQEILQHDQLQQDQVHIKIQQEEIHHIKIPEDQLHHIKIIQSDHLHHEQLQDEQLQQEQVQHEQLSQEQLHQEQLQHEQIHHGQLHHEQLQHEQLSTEHIQGHHHSDDELIIYEGLHHDDDGDMQELSEQQQHMLEERKQSILSKLNDVLQRCNSENLLREIEMYVIQLDARVECGIMTIPPLVPLADTPIAVAVPVSPLLNVREITSPRRQKTVLTELKQSKPIVRFQANDLFRQL</sequence>